<evidence type="ECO:0000256" key="1">
    <source>
        <dbReference type="SAM" id="SignalP"/>
    </source>
</evidence>
<evidence type="ECO:0000313" key="3">
    <source>
        <dbReference type="Proteomes" id="UP000186922"/>
    </source>
</evidence>
<reference evidence="2 3" key="1">
    <citation type="journal article" date="2016" name="Nat. Commun.">
        <title>Extremotolerant tardigrade genome and improved radiotolerance of human cultured cells by tardigrade-unique protein.</title>
        <authorList>
            <person name="Hashimoto T."/>
            <person name="Horikawa D.D."/>
            <person name="Saito Y."/>
            <person name="Kuwahara H."/>
            <person name="Kozuka-Hata H."/>
            <person name="Shin-I T."/>
            <person name="Minakuchi Y."/>
            <person name="Ohishi K."/>
            <person name="Motoyama A."/>
            <person name="Aizu T."/>
            <person name="Enomoto A."/>
            <person name="Kondo K."/>
            <person name="Tanaka S."/>
            <person name="Hara Y."/>
            <person name="Koshikawa S."/>
            <person name="Sagara H."/>
            <person name="Miura T."/>
            <person name="Yokobori S."/>
            <person name="Miyagawa K."/>
            <person name="Suzuki Y."/>
            <person name="Kubo T."/>
            <person name="Oyama M."/>
            <person name="Kohara Y."/>
            <person name="Fujiyama A."/>
            <person name="Arakawa K."/>
            <person name="Katayama T."/>
            <person name="Toyoda A."/>
            <person name="Kunieda T."/>
        </authorList>
    </citation>
    <scope>NUCLEOTIDE SEQUENCE [LARGE SCALE GENOMIC DNA]</scope>
    <source>
        <strain evidence="2 3">YOKOZUNA-1</strain>
    </source>
</reference>
<keyword evidence="1" id="KW-0732">Signal</keyword>
<gene>
    <name evidence="2" type="primary">RvY_08071-1</name>
    <name evidence="2" type="synonym">RvY_08071.1</name>
    <name evidence="2" type="ORF">RvY_08071</name>
</gene>
<feature type="chain" id="PRO_5008898294" evidence="1">
    <location>
        <begin position="24"/>
        <end position="406"/>
    </location>
</feature>
<accession>A0A1D1VCQ3</accession>
<organism evidence="2 3">
    <name type="scientific">Ramazzottius varieornatus</name>
    <name type="common">Water bear</name>
    <name type="synonym">Tardigrade</name>
    <dbReference type="NCBI Taxonomy" id="947166"/>
    <lineage>
        <taxon>Eukaryota</taxon>
        <taxon>Metazoa</taxon>
        <taxon>Ecdysozoa</taxon>
        <taxon>Tardigrada</taxon>
        <taxon>Eutardigrada</taxon>
        <taxon>Parachela</taxon>
        <taxon>Hypsibioidea</taxon>
        <taxon>Ramazzottiidae</taxon>
        <taxon>Ramazzottius</taxon>
    </lineage>
</organism>
<proteinExistence type="predicted"/>
<keyword evidence="3" id="KW-1185">Reference proteome</keyword>
<protein>
    <submittedName>
        <fullName evidence="2">Uncharacterized protein</fullName>
    </submittedName>
</protein>
<sequence>MFFTVKMSSICGLLLLTATGALGAPASTMPNQSVVLQPGRPVVVEIPPNSSVNVTVQQNPPSIIQNNGPVPNPDKVAITPSSTSSLSTTMVSTTMPTVTPSSASMAGGDFDMYGGAVDSLVNRTTMMAPSIMGTPSPINNERNYIPAVMLPLGSEGPNANRETPLNAVLPFGATLDSAVSPPSIMSSERRPIVNQNRRVEIKFLDFQMNYTAITSQAINQPILIAVKFIAGTVPLLAANEDIAVVPSVSIPNASTIFHGNSSDTIHPNTTIVAQNTAGFQEIYNGSYQTEGTGNKATVNRVVSVELCGQFNEFDRGYLEVSIKAASINGTSSSAANQFPDGYYKCVVNLAYAPAARESEGYWSDINQCNGVISATAYSYRLWFRTRQYIVDGGTCLRSKPVLDEHN</sequence>
<dbReference type="Proteomes" id="UP000186922">
    <property type="component" value="Unassembled WGS sequence"/>
</dbReference>
<name>A0A1D1VCQ3_RAMVA</name>
<evidence type="ECO:0000313" key="2">
    <source>
        <dbReference type="EMBL" id="GAU96653.1"/>
    </source>
</evidence>
<comment type="caution">
    <text evidence="2">The sequence shown here is derived from an EMBL/GenBank/DDBJ whole genome shotgun (WGS) entry which is preliminary data.</text>
</comment>
<dbReference type="OrthoDB" id="10063688at2759"/>
<dbReference type="EMBL" id="BDGG01000003">
    <property type="protein sequence ID" value="GAU96653.1"/>
    <property type="molecule type" value="Genomic_DNA"/>
</dbReference>
<feature type="signal peptide" evidence="1">
    <location>
        <begin position="1"/>
        <end position="23"/>
    </location>
</feature>
<dbReference type="AlphaFoldDB" id="A0A1D1VCQ3"/>